<evidence type="ECO:0000313" key="3">
    <source>
        <dbReference type="Proteomes" id="UP000093898"/>
    </source>
</evidence>
<dbReference type="OrthoDB" id="4753518at2"/>
<reference evidence="2 3" key="1">
    <citation type="submission" date="2016-06" db="EMBL/GenBank/DDBJ databases">
        <authorList>
            <person name="Kjaerup R.B."/>
            <person name="Dalgaard T.S."/>
            <person name="Juul-Madsen H.R."/>
        </authorList>
    </citation>
    <scope>NUCLEOTIDE SEQUENCE [LARGE SCALE GENOMIC DNA]</scope>
    <source>
        <strain evidence="2 3">1127319.6</strain>
    </source>
</reference>
<comment type="caution">
    <text evidence="2">The sequence shown here is derived from an EMBL/GenBank/DDBJ whole genome shotgun (WGS) entry which is preliminary data.</text>
</comment>
<dbReference type="GeneID" id="76728062"/>
<feature type="transmembrane region" description="Helical" evidence="1">
    <location>
        <begin position="172"/>
        <end position="192"/>
    </location>
</feature>
<keyword evidence="1" id="KW-0472">Membrane</keyword>
<keyword evidence="1" id="KW-0812">Transmembrane</keyword>
<proteinExistence type="predicted"/>
<dbReference type="Proteomes" id="UP000093898">
    <property type="component" value="Unassembled WGS sequence"/>
</dbReference>
<sequence length="294" mass="30894">MRFVATLLLWLVTTVAVAVAVPVCWAQHTLVDRGGYVALATTAAKNHELQKATASELGIQVNRLATSAGYDLSTSTVSSAAGIYTSSSAFPGQFGAANGYAHDWLFTDTMAHSDSSGRWTIDLSPMLSDRSFKATLSAFGIRVPSKIEVPITDSAQSLRPGQFRAATTWGPWARIGICVLTGVFALLTLAVTRSRGKTVAALGISTMIVGAAGWAGIEAGRRYINDGLNRTTGNVRQVADVMVDTAIANAHQWLNITLAIGGGLVVLGVLFTLLGNLGRRVVRKPRPVAAPAAS</sequence>
<dbReference type="RefSeq" id="WP_020101151.1">
    <property type="nucleotide sequence ID" value="NZ_CYSI01000007.1"/>
</dbReference>
<evidence type="ECO:0000313" key="2">
    <source>
        <dbReference type="EMBL" id="OBJ38317.1"/>
    </source>
</evidence>
<dbReference type="AlphaFoldDB" id="A0A1A3GQL1"/>
<gene>
    <name evidence="2" type="ORF">A5630_30075</name>
</gene>
<feature type="transmembrane region" description="Helical" evidence="1">
    <location>
        <begin position="253"/>
        <end position="277"/>
    </location>
</feature>
<dbReference type="STRING" id="56689.GCA_001291445_04118"/>
<keyword evidence="1" id="KW-1133">Transmembrane helix</keyword>
<organism evidence="2 3">
    <name type="scientific">Mycolicibacterium mucogenicum</name>
    <name type="common">Mycobacterium mucogenicum</name>
    <dbReference type="NCBI Taxonomy" id="56689"/>
    <lineage>
        <taxon>Bacteria</taxon>
        <taxon>Bacillati</taxon>
        <taxon>Actinomycetota</taxon>
        <taxon>Actinomycetes</taxon>
        <taxon>Mycobacteriales</taxon>
        <taxon>Mycobacteriaceae</taxon>
        <taxon>Mycolicibacterium</taxon>
    </lineage>
</organism>
<feature type="transmembrane region" description="Helical" evidence="1">
    <location>
        <begin position="199"/>
        <end position="217"/>
    </location>
</feature>
<name>A0A1A3GQL1_MYCMU</name>
<evidence type="ECO:0000256" key="1">
    <source>
        <dbReference type="SAM" id="Phobius"/>
    </source>
</evidence>
<accession>A0A1A3GQL1</accession>
<protein>
    <submittedName>
        <fullName evidence="2">Uncharacterized protein</fullName>
    </submittedName>
</protein>
<dbReference type="EMBL" id="LZLC01000202">
    <property type="protein sequence ID" value="OBJ38317.1"/>
    <property type="molecule type" value="Genomic_DNA"/>
</dbReference>